<comment type="caution">
    <text evidence="7">The sequence shown here is derived from an EMBL/GenBank/DDBJ whole genome shotgun (WGS) entry which is preliminary data.</text>
</comment>
<sequence length="528" mass="56611">MASPHTVQAEYDLVFAGGGTTACITASRLATAFPGLSILVLESGPTTKDKKEHIQPGQFITHLAPASKTMQFYASQASEHVGGRSVVVPSGRCIGGGSSVNFMLYNRPAASDFDAWEKDYGNVGWSAKDLIPMLQKAETYEIDPMRATHGSNGPLKVSFGGSPIANALNVESINAFHAMPKWISSDGRRSDVAHRYIYQKHIANLSVFDGCLVNRVVIENGVAVARKLVIVSGGAMGSPLILERSGIGRKDVLQRAGIPVVVEIPGVGENYQDHALIITPSLMDPAVESLNPLFRGDPETWAKALEQWEEDGSGLLGNNGFDGPLFLLGVIAVMLKDQSLLPRLNYMCTGSFLGYPESRGHVHIESSDPYAAPNFLAGFLSSPIDVAALRWAYKKGRELTRRLPSFRGAFDMGHPQFSHNSPAALKDTAPVSLEAANIVYTAEDDLAIDTYMRQNVETAWHSLGTCAMKPFDQGGVVDSQLNVYGVKNLKVADVSIPPSNVNSNTYSTAIAIGEKAAAIIAHELGGCL</sequence>
<feature type="binding site" evidence="3">
    <location>
        <begin position="20"/>
        <end position="21"/>
    </location>
    <ligand>
        <name>FAD</name>
        <dbReference type="ChEBI" id="CHEBI:57692"/>
    </ligand>
</feature>
<dbReference type="PIRSF" id="PIRSF000137">
    <property type="entry name" value="Alcohol_oxidase"/>
    <property type="match status" value="1"/>
</dbReference>
<name>A0A8H6TZ34_9AGAR</name>
<evidence type="ECO:0000256" key="1">
    <source>
        <dbReference type="ARBA" id="ARBA00001974"/>
    </source>
</evidence>
<evidence type="ECO:0000256" key="4">
    <source>
        <dbReference type="RuleBase" id="RU003968"/>
    </source>
</evidence>
<dbReference type="Proteomes" id="UP000620124">
    <property type="component" value="Unassembled WGS sequence"/>
</dbReference>
<feature type="binding site" evidence="3">
    <location>
        <begin position="460"/>
        <end position="461"/>
    </location>
    <ligand>
        <name>FAD</name>
        <dbReference type="ChEBI" id="CHEBI:57692"/>
    </ligand>
</feature>
<proteinExistence type="inferred from homology"/>
<dbReference type="OrthoDB" id="269227at2759"/>
<comment type="similarity">
    <text evidence="2 4">Belongs to the GMC oxidoreductase family.</text>
</comment>
<dbReference type="Pfam" id="PF05199">
    <property type="entry name" value="GMC_oxred_C"/>
    <property type="match status" value="1"/>
</dbReference>
<evidence type="ECO:0000259" key="5">
    <source>
        <dbReference type="PROSITE" id="PS00623"/>
    </source>
</evidence>
<keyword evidence="4" id="KW-0285">Flavoprotein</keyword>
<organism evidence="7 8">
    <name type="scientific">Mycena venus</name>
    <dbReference type="NCBI Taxonomy" id="2733690"/>
    <lineage>
        <taxon>Eukaryota</taxon>
        <taxon>Fungi</taxon>
        <taxon>Dikarya</taxon>
        <taxon>Basidiomycota</taxon>
        <taxon>Agaricomycotina</taxon>
        <taxon>Agaricomycetes</taxon>
        <taxon>Agaricomycetidae</taxon>
        <taxon>Agaricales</taxon>
        <taxon>Marasmiineae</taxon>
        <taxon>Mycenaceae</taxon>
        <taxon>Mycena</taxon>
    </lineage>
</organism>
<dbReference type="AlphaFoldDB" id="A0A8H6TZ34"/>
<gene>
    <name evidence="7" type="ORF">MVEN_02623400</name>
</gene>
<dbReference type="GO" id="GO:0016614">
    <property type="term" value="F:oxidoreductase activity, acting on CH-OH group of donors"/>
    <property type="evidence" value="ECO:0007669"/>
    <property type="project" value="InterPro"/>
</dbReference>
<dbReference type="InterPro" id="IPR036188">
    <property type="entry name" value="FAD/NAD-bd_sf"/>
</dbReference>
<dbReference type="PANTHER" id="PTHR11552">
    <property type="entry name" value="GLUCOSE-METHANOL-CHOLINE GMC OXIDOREDUCTASE"/>
    <property type="match status" value="1"/>
</dbReference>
<dbReference type="PROSITE" id="PS00623">
    <property type="entry name" value="GMC_OXRED_1"/>
    <property type="match status" value="1"/>
</dbReference>
<protein>
    <recommendedName>
        <fullName evidence="5 6">Glucose-methanol-choline oxidoreductase N-terminal domain-containing protein</fullName>
    </recommendedName>
</protein>
<dbReference type="Pfam" id="PF00732">
    <property type="entry name" value="GMC_oxred_N"/>
    <property type="match status" value="1"/>
</dbReference>
<accession>A0A8H6TZ34</accession>
<dbReference type="PROSITE" id="PS00624">
    <property type="entry name" value="GMC_OXRED_2"/>
    <property type="match status" value="1"/>
</dbReference>
<dbReference type="GO" id="GO:0050660">
    <property type="term" value="F:flavin adenine dinucleotide binding"/>
    <property type="evidence" value="ECO:0007669"/>
    <property type="project" value="InterPro"/>
</dbReference>
<dbReference type="InterPro" id="IPR000172">
    <property type="entry name" value="GMC_OxRdtase_N"/>
</dbReference>
<evidence type="ECO:0000256" key="2">
    <source>
        <dbReference type="ARBA" id="ARBA00010790"/>
    </source>
</evidence>
<reference evidence="7" key="1">
    <citation type="submission" date="2020-05" db="EMBL/GenBank/DDBJ databases">
        <title>Mycena genomes resolve the evolution of fungal bioluminescence.</title>
        <authorList>
            <person name="Tsai I.J."/>
        </authorList>
    </citation>
    <scope>NUCLEOTIDE SEQUENCE</scope>
    <source>
        <strain evidence="7">CCC161011</strain>
    </source>
</reference>
<dbReference type="Gene3D" id="3.30.410.40">
    <property type="match status" value="1"/>
</dbReference>
<feature type="binding site" evidence="3">
    <location>
        <position position="213"/>
    </location>
    <ligand>
        <name>FAD</name>
        <dbReference type="ChEBI" id="CHEBI:57692"/>
    </ligand>
</feature>
<comment type="cofactor">
    <cofactor evidence="1 3">
        <name>FAD</name>
        <dbReference type="ChEBI" id="CHEBI:57692"/>
    </cofactor>
</comment>
<evidence type="ECO:0000313" key="7">
    <source>
        <dbReference type="EMBL" id="KAF7326370.1"/>
    </source>
</evidence>
<evidence type="ECO:0000313" key="8">
    <source>
        <dbReference type="Proteomes" id="UP000620124"/>
    </source>
</evidence>
<dbReference type="InterPro" id="IPR012132">
    <property type="entry name" value="GMC_OxRdtase"/>
</dbReference>
<dbReference type="Gene3D" id="3.50.50.60">
    <property type="entry name" value="FAD/NAD(P)-binding domain"/>
    <property type="match status" value="1"/>
</dbReference>
<evidence type="ECO:0000259" key="6">
    <source>
        <dbReference type="PROSITE" id="PS00624"/>
    </source>
</evidence>
<feature type="domain" description="Glucose-methanol-choline oxidoreductase N-terminal" evidence="6">
    <location>
        <begin position="234"/>
        <end position="248"/>
    </location>
</feature>
<dbReference type="SUPFAM" id="SSF54373">
    <property type="entry name" value="FAD-linked reductases, C-terminal domain"/>
    <property type="match status" value="1"/>
</dbReference>
<evidence type="ECO:0000256" key="3">
    <source>
        <dbReference type="PIRSR" id="PIRSR000137-2"/>
    </source>
</evidence>
<feature type="domain" description="Glucose-methanol-choline oxidoreductase N-terminal" evidence="5">
    <location>
        <begin position="91"/>
        <end position="114"/>
    </location>
</feature>
<dbReference type="PANTHER" id="PTHR11552:SF78">
    <property type="entry name" value="GLUCOSE-METHANOL-CHOLINE OXIDOREDUCTASE N-TERMINAL DOMAIN-CONTAINING PROTEIN"/>
    <property type="match status" value="1"/>
</dbReference>
<dbReference type="SUPFAM" id="SSF51905">
    <property type="entry name" value="FAD/NAD(P)-binding domain"/>
    <property type="match status" value="1"/>
</dbReference>
<dbReference type="EMBL" id="JACAZI010000049">
    <property type="protein sequence ID" value="KAF7326370.1"/>
    <property type="molecule type" value="Genomic_DNA"/>
</dbReference>
<keyword evidence="3 4" id="KW-0274">FAD</keyword>
<dbReference type="InterPro" id="IPR007867">
    <property type="entry name" value="GMC_OxRtase_C"/>
</dbReference>
<keyword evidence="8" id="KW-1185">Reference proteome</keyword>